<dbReference type="AlphaFoldDB" id="A0A402D3M6"/>
<dbReference type="PROSITE" id="PS51831">
    <property type="entry name" value="HD"/>
    <property type="match status" value="1"/>
</dbReference>
<keyword evidence="1 2" id="KW-0378">Hydrolase</keyword>
<comment type="similarity">
    <text evidence="2">Belongs to the dGTPase family. Type 2 subfamily.</text>
</comment>
<evidence type="ECO:0000313" key="4">
    <source>
        <dbReference type="EMBL" id="BDI31889.1"/>
    </source>
</evidence>
<dbReference type="EMBL" id="AP025739">
    <property type="protein sequence ID" value="BDI31889.1"/>
    <property type="molecule type" value="Genomic_DNA"/>
</dbReference>
<evidence type="ECO:0000256" key="2">
    <source>
        <dbReference type="HAMAP-Rule" id="MF_01212"/>
    </source>
</evidence>
<evidence type="ECO:0000256" key="1">
    <source>
        <dbReference type="ARBA" id="ARBA00022801"/>
    </source>
</evidence>
<evidence type="ECO:0000256" key="3">
    <source>
        <dbReference type="SAM" id="MobiDB-lite"/>
    </source>
</evidence>
<protein>
    <recommendedName>
        <fullName evidence="2">Deoxyguanosinetriphosphate triphosphohydrolase-like protein</fullName>
    </recommendedName>
</protein>
<dbReference type="Pfam" id="PF13286">
    <property type="entry name" value="HD_assoc"/>
    <property type="match status" value="1"/>
</dbReference>
<accession>A0A402D3M6</accession>
<evidence type="ECO:0000313" key="5">
    <source>
        <dbReference type="Proteomes" id="UP000287394"/>
    </source>
</evidence>
<dbReference type="InterPro" id="IPR023023">
    <property type="entry name" value="dNTPase_2"/>
</dbReference>
<dbReference type="InterPro" id="IPR051094">
    <property type="entry name" value="Diverse_Catalytic_Enzymes"/>
</dbReference>
<dbReference type="InterPro" id="IPR006674">
    <property type="entry name" value="HD_domain"/>
</dbReference>
<dbReference type="Gene3D" id="1.10.3210.10">
    <property type="entry name" value="Hypothetical protein af1432"/>
    <property type="match status" value="1"/>
</dbReference>
<dbReference type="CDD" id="cd00077">
    <property type="entry name" value="HDc"/>
    <property type="match status" value="1"/>
</dbReference>
<dbReference type="PANTHER" id="PTHR35795">
    <property type="entry name" value="SLR1885 PROTEIN"/>
    <property type="match status" value="1"/>
</dbReference>
<dbReference type="KEGG" id="ccot:CCAX7_39400"/>
<organism evidence="4 5">
    <name type="scientific">Capsulimonas corticalis</name>
    <dbReference type="NCBI Taxonomy" id="2219043"/>
    <lineage>
        <taxon>Bacteria</taxon>
        <taxon>Bacillati</taxon>
        <taxon>Armatimonadota</taxon>
        <taxon>Armatimonadia</taxon>
        <taxon>Capsulimonadales</taxon>
        <taxon>Capsulimonadaceae</taxon>
        <taxon>Capsulimonas</taxon>
    </lineage>
</organism>
<dbReference type="NCBIfam" id="NF002327">
    <property type="entry name" value="PRK01286.1-2"/>
    <property type="match status" value="1"/>
</dbReference>
<dbReference type="SUPFAM" id="SSF109604">
    <property type="entry name" value="HD-domain/PDEase-like"/>
    <property type="match status" value="1"/>
</dbReference>
<dbReference type="GO" id="GO:0016793">
    <property type="term" value="F:triphosphoric monoester hydrolase activity"/>
    <property type="evidence" value="ECO:0007669"/>
    <property type="project" value="InterPro"/>
</dbReference>
<dbReference type="InterPro" id="IPR026875">
    <property type="entry name" value="PHydrolase_assoc_dom"/>
</dbReference>
<dbReference type="NCBIfam" id="TIGR01353">
    <property type="entry name" value="dGTP_triPase"/>
    <property type="match status" value="1"/>
</dbReference>
<dbReference type="InterPro" id="IPR003607">
    <property type="entry name" value="HD/PDEase_dom"/>
</dbReference>
<reference evidence="4 5" key="1">
    <citation type="journal article" date="2019" name="Int. J. Syst. Evol. Microbiol.">
        <title>Capsulimonas corticalis gen. nov., sp. nov., an aerobic capsulated bacterium, of a novel bacterial order, Capsulimonadales ord. nov., of the class Armatimonadia of the phylum Armatimonadetes.</title>
        <authorList>
            <person name="Li J."/>
            <person name="Kudo C."/>
            <person name="Tonouchi A."/>
        </authorList>
    </citation>
    <scope>NUCLEOTIDE SEQUENCE [LARGE SCALE GENOMIC DNA]</scope>
    <source>
        <strain evidence="4 5">AX-7</strain>
    </source>
</reference>
<dbReference type="InterPro" id="IPR006261">
    <property type="entry name" value="dGTPase"/>
</dbReference>
<dbReference type="Proteomes" id="UP000287394">
    <property type="component" value="Chromosome"/>
</dbReference>
<dbReference type="SMART" id="SM00471">
    <property type="entry name" value="HDc"/>
    <property type="match status" value="1"/>
</dbReference>
<gene>
    <name evidence="4" type="ORF">CCAX7_39400</name>
</gene>
<dbReference type="HAMAP" id="MF_01212">
    <property type="entry name" value="dGTPase_type2"/>
    <property type="match status" value="1"/>
</dbReference>
<dbReference type="OrthoDB" id="9803619at2"/>
<sequence length="368" mass="42017">MTHSSSSADALRPNQFREHQERLEDEVLSPYAVRSSQTQGRQNPEPLDPVRTEFQRDRDRILHSKAFRRLKHKTQVFIDPKEDHHRTRLTHTLEVSQIARTLARALRLNEDLTEAISLAHDLGHTPFGHGGEQALDEVLREYDPKGEFRHYDQSLRIVDVLERGGAGLNLTWEVRDGILGHSKGSKDLGIVEGTQLPSSLEGMCVRIADRIAYINHDIDDSVRAGVLRLEDLPQDALDVLGRSHSARIATMVMNVLESSVGAPEVKMTGVILDATNRLKDYMYANVYNMEVRGQIEMDKAQLMVKELFRLYMGQPHLFSEEEDLIRYDFDRLPTDEKLRAVTDFVAGMTDRYAVTTFQKHFVPSAWAY</sequence>
<keyword evidence="5" id="KW-1185">Reference proteome</keyword>
<dbReference type="PANTHER" id="PTHR35795:SF1">
    <property type="entry name" value="BIS(5'-NUCLEOSYL)-TETRAPHOSPHATASE, SYMMETRICAL"/>
    <property type="match status" value="1"/>
</dbReference>
<proteinExistence type="inferred from homology"/>
<dbReference type="RefSeq" id="WP_119324085.1">
    <property type="nucleotide sequence ID" value="NZ_AP025739.1"/>
</dbReference>
<dbReference type="Pfam" id="PF01966">
    <property type="entry name" value="HD"/>
    <property type="match status" value="1"/>
</dbReference>
<name>A0A402D3M6_9BACT</name>
<feature type="region of interest" description="Disordered" evidence="3">
    <location>
        <begin position="1"/>
        <end position="49"/>
    </location>
</feature>